<keyword evidence="3" id="KW-1185">Reference proteome</keyword>
<evidence type="ECO:0000256" key="1">
    <source>
        <dbReference type="SAM" id="MobiDB-lite"/>
    </source>
</evidence>
<feature type="compositionally biased region" description="Low complexity" evidence="1">
    <location>
        <begin position="777"/>
        <end position="790"/>
    </location>
</feature>
<sequence>MEKGKTIKRADPSTIHDKFLVGYQGWFTCPGDGEPIDEGHHGWLHWFNHPIPDGGRPNTDLWPDLSEYSPSELFPAPGITYKTGEQAFVFSSRNSKTVQRHFHWMARHGVDGAFLQRFAGQCDHDGLRRQRDEIGDHVRDAAEKEGRVFAIMYDVSGVSADCIARTLERDWVHLVREKGILDSPNYLREKGKAVIALWGFGFSDRGHTPELVRDIVRYIRNVTPGGAYIVAGTPTHWRKSEGDADPNPGFVDVYLNEYDCISPWMVGRLSTESESDHFADHVQKQDLELLRKSHEEDGRRKVDYMPVVFPGFSGLNLSEGTWKFNQIPRNGGKLLWQQIFNAKRLGVRTVYGAMWDEYDEGTAFLPVVEKTRNLPTSEKYQFLALDCDGYDLPADWYMRICGFASEGLKGERLIHETFPSKELQDFWATRPKYEQHGYKPDASGCEAESGGSGQSYQEWLSGQGEAKDELPPPPYSLEDKTPAATQAGQAAAASSEHRPQTETQMQIAESSSTAGITDPAVSAIADDLARQNISNPSSSSPASDSSRPPVRPPLHPSHPSLIVSAGPPLPPPSHPSRPNLTSRPSSSASSGSGSRPGVNYQSRPGSSAPNTPPPVPSVPRPTGTPQPQAQTPPLPQPQWPPAEWSVGGGSPSPVSYPVYQHHHHQHQQYRPPTGPPTGPPLGVHRPHTSPHHSPHSSPYGSPHPSPGPGAVSFPQAQVSPTMPSFPDGPPPPGPHPPGGYGGYPPPPGPPESGPYSNGPGGFSFPTPTPDPYGGGSSYNPGYSSYGHSSYGPGGPGGYGPGPGGGPNPSGSSEYWSQPQAHPGTSSSPAPSNWGPPSLPPRPTSTTSQLSHHPSVSSMNSWSGYPGQQQQQQQYQQPPVPPGSSSTPGPSRPGGLAGTAYGYIDKFGGKKVLGELEGRVGNIANQGSKLWGKFTK</sequence>
<organism evidence="2 3">
    <name type="scientific">Marasmiellus scandens</name>
    <dbReference type="NCBI Taxonomy" id="2682957"/>
    <lineage>
        <taxon>Eukaryota</taxon>
        <taxon>Fungi</taxon>
        <taxon>Dikarya</taxon>
        <taxon>Basidiomycota</taxon>
        <taxon>Agaricomycotina</taxon>
        <taxon>Agaricomycetes</taxon>
        <taxon>Agaricomycetidae</taxon>
        <taxon>Agaricales</taxon>
        <taxon>Marasmiineae</taxon>
        <taxon>Omphalotaceae</taxon>
        <taxon>Marasmiellus</taxon>
    </lineage>
</organism>
<feature type="compositionally biased region" description="Polar residues" evidence="1">
    <location>
        <begin position="848"/>
        <end position="859"/>
    </location>
</feature>
<evidence type="ECO:0008006" key="4">
    <source>
        <dbReference type="Google" id="ProtNLM"/>
    </source>
</evidence>
<dbReference type="EMBL" id="JBANRG010000003">
    <property type="protein sequence ID" value="KAK7468293.1"/>
    <property type="molecule type" value="Genomic_DNA"/>
</dbReference>
<name>A0ABR1JX43_9AGAR</name>
<feature type="compositionally biased region" description="Basic residues" evidence="1">
    <location>
        <begin position="684"/>
        <end position="694"/>
    </location>
</feature>
<accession>A0ABR1JX43</accession>
<gene>
    <name evidence="2" type="ORF">VKT23_002807</name>
</gene>
<feature type="compositionally biased region" description="Polar residues" evidence="1">
    <location>
        <begin position="813"/>
        <end position="830"/>
    </location>
</feature>
<feature type="compositionally biased region" description="Gly residues" evidence="1">
    <location>
        <begin position="791"/>
        <end position="807"/>
    </location>
</feature>
<feature type="compositionally biased region" description="Pro residues" evidence="1">
    <location>
        <begin position="726"/>
        <end position="752"/>
    </location>
</feature>
<feature type="compositionally biased region" description="Polar residues" evidence="1">
    <location>
        <begin position="501"/>
        <end position="515"/>
    </location>
</feature>
<feature type="compositionally biased region" description="Low complexity" evidence="1">
    <location>
        <begin position="576"/>
        <end position="609"/>
    </location>
</feature>
<dbReference type="CDD" id="cd11576">
    <property type="entry name" value="GH99_GH71_like_2"/>
    <property type="match status" value="1"/>
</dbReference>
<feature type="compositionally biased region" description="Low complexity" evidence="1">
    <location>
        <begin position="860"/>
        <end position="888"/>
    </location>
</feature>
<feature type="compositionally biased region" description="Low complexity" evidence="1">
    <location>
        <begin position="534"/>
        <end position="548"/>
    </location>
</feature>
<comment type="caution">
    <text evidence="2">The sequence shown here is derived from an EMBL/GenBank/DDBJ whole genome shotgun (WGS) entry which is preliminary data.</text>
</comment>
<feature type="compositionally biased region" description="Low complexity" evidence="1">
    <location>
        <begin position="753"/>
        <end position="765"/>
    </location>
</feature>
<feature type="compositionally biased region" description="Pro residues" evidence="1">
    <location>
        <begin position="610"/>
        <end position="640"/>
    </location>
</feature>
<dbReference type="Gene3D" id="3.20.20.80">
    <property type="entry name" value="Glycosidases"/>
    <property type="match status" value="1"/>
</dbReference>
<feature type="region of interest" description="Disordered" evidence="1">
    <location>
        <begin position="437"/>
        <end position="898"/>
    </location>
</feature>
<evidence type="ECO:0000313" key="2">
    <source>
        <dbReference type="EMBL" id="KAK7468293.1"/>
    </source>
</evidence>
<protein>
    <recommendedName>
        <fullName evidence="4">Xylosidase/arabinosidase</fullName>
    </recommendedName>
</protein>
<evidence type="ECO:0000313" key="3">
    <source>
        <dbReference type="Proteomes" id="UP001498398"/>
    </source>
</evidence>
<reference evidence="2 3" key="1">
    <citation type="submission" date="2024-01" db="EMBL/GenBank/DDBJ databases">
        <title>A draft genome for the cacao thread blight pathogen Marasmiellus scandens.</title>
        <authorList>
            <person name="Baruah I.K."/>
            <person name="Leung J."/>
            <person name="Bukari Y."/>
            <person name="Amoako-Attah I."/>
            <person name="Meinhardt L.W."/>
            <person name="Bailey B.A."/>
            <person name="Cohen S.P."/>
        </authorList>
    </citation>
    <scope>NUCLEOTIDE SEQUENCE [LARGE SCALE GENOMIC DNA]</scope>
    <source>
        <strain evidence="2 3">GH-19</strain>
    </source>
</reference>
<dbReference type="Proteomes" id="UP001498398">
    <property type="component" value="Unassembled WGS sequence"/>
</dbReference>
<feature type="compositionally biased region" description="Low complexity" evidence="1">
    <location>
        <begin position="483"/>
        <end position="493"/>
    </location>
</feature>
<proteinExistence type="predicted"/>